<protein>
    <submittedName>
        <fullName evidence="2">Uncharacterized protein</fullName>
    </submittedName>
</protein>
<reference evidence="2" key="2">
    <citation type="journal article" date="2015" name="Fish Shellfish Immunol.">
        <title>Early steps in the European eel (Anguilla anguilla)-Vibrio vulnificus interaction in the gills: Role of the RtxA13 toxin.</title>
        <authorList>
            <person name="Callol A."/>
            <person name="Pajuelo D."/>
            <person name="Ebbesson L."/>
            <person name="Teles M."/>
            <person name="MacKenzie S."/>
            <person name="Amaro C."/>
        </authorList>
    </citation>
    <scope>NUCLEOTIDE SEQUENCE</scope>
</reference>
<name>A0A0E9WA35_ANGAN</name>
<dbReference type="EMBL" id="GBXM01021343">
    <property type="protein sequence ID" value="JAH87234.1"/>
    <property type="molecule type" value="Transcribed_RNA"/>
</dbReference>
<evidence type="ECO:0000256" key="1">
    <source>
        <dbReference type="SAM" id="Phobius"/>
    </source>
</evidence>
<organism evidence="2">
    <name type="scientific">Anguilla anguilla</name>
    <name type="common">European freshwater eel</name>
    <name type="synonym">Muraena anguilla</name>
    <dbReference type="NCBI Taxonomy" id="7936"/>
    <lineage>
        <taxon>Eukaryota</taxon>
        <taxon>Metazoa</taxon>
        <taxon>Chordata</taxon>
        <taxon>Craniata</taxon>
        <taxon>Vertebrata</taxon>
        <taxon>Euteleostomi</taxon>
        <taxon>Actinopterygii</taxon>
        <taxon>Neopterygii</taxon>
        <taxon>Teleostei</taxon>
        <taxon>Anguilliformes</taxon>
        <taxon>Anguillidae</taxon>
        <taxon>Anguilla</taxon>
    </lineage>
</organism>
<sequence length="22" mass="2646">MVEILSPFIFLFIYTVILFLIN</sequence>
<keyword evidence="1" id="KW-1133">Transmembrane helix</keyword>
<reference evidence="2" key="1">
    <citation type="submission" date="2014-11" db="EMBL/GenBank/DDBJ databases">
        <authorList>
            <person name="Amaro Gonzalez C."/>
        </authorList>
    </citation>
    <scope>NUCLEOTIDE SEQUENCE</scope>
</reference>
<accession>A0A0E9WA35</accession>
<evidence type="ECO:0000313" key="2">
    <source>
        <dbReference type="EMBL" id="JAH87234.1"/>
    </source>
</evidence>
<dbReference type="AlphaFoldDB" id="A0A0E9WA35"/>
<proteinExistence type="predicted"/>
<feature type="transmembrane region" description="Helical" evidence="1">
    <location>
        <begin position="6"/>
        <end position="21"/>
    </location>
</feature>
<keyword evidence="1" id="KW-0812">Transmembrane</keyword>
<keyword evidence="1" id="KW-0472">Membrane</keyword>